<dbReference type="VEuPathDB" id="FungiDB:PPTG_23737"/>
<evidence type="ECO:0000313" key="2">
    <source>
        <dbReference type="Proteomes" id="UP000018817"/>
    </source>
</evidence>
<gene>
    <name evidence="1" type="ORF">PPTG_23737</name>
</gene>
<proteinExistence type="predicted"/>
<dbReference type="GeneID" id="20192336"/>
<organism evidence="1 2">
    <name type="scientific">Phytophthora nicotianae (strain INRA-310)</name>
    <name type="common">Phytophthora parasitica</name>
    <dbReference type="NCBI Taxonomy" id="761204"/>
    <lineage>
        <taxon>Eukaryota</taxon>
        <taxon>Sar</taxon>
        <taxon>Stramenopiles</taxon>
        <taxon>Oomycota</taxon>
        <taxon>Peronosporomycetes</taxon>
        <taxon>Peronosporales</taxon>
        <taxon>Peronosporaceae</taxon>
        <taxon>Phytophthora</taxon>
    </lineage>
</organism>
<reference evidence="1 2" key="2">
    <citation type="submission" date="2013-11" db="EMBL/GenBank/DDBJ databases">
        <title>The Genome Sequence of Phytophthora parasitica INRA-310.</title>
        <authorList>
            <consortium name="The Broad Institute Genomics Platform"/>
            <person name="Russ C."/>
            <person name="Tyler B."/>
            <person name="Panabieres F."/>
            <person name="Shan W."/>
            <person name="Tripathy S."/>
            <person name="Grunwald N."/>
            <person name="Machado M."/>
            <person name="Johnson C.S."/>
            <person name="Arredondo F."/>
            <person name="Hong C."/>
            <person name="Coffey M."/>
            <person name="Young S.K."/>
            <person name="Zeng Q."/>
            <person name="Gargeya S."/>
            <person name="Fitzgerald M."/>
            <person name="Abouelleil A."/>
            <person name="Alvarado L."/>
            <person name="Chapman S.B."/>
            <person name="Gainer-Dewar J."/>
            <person name="Goldberg J."/>
            <person name="Griggs A."/>
            <person name="Gujja S."/>
            <person name="Hansen M."/>
            <person name="Howarth C."/>
            <person name="Imamovic A."/>
            <person name="Ireland A."/>
            <person name="Larimer J."/>
            <person name="McCowan C."/>
            <person name="Murphy C."/>
            <person name="Pearson M."/>
            <person name="Poon T.W."/>
            <person name="Priest M."/>
            <person name="Roberts A."/>
            <person name="Saif S."/>
            <person name="Shea T."/>
            <person name="Sykes S."/>
            <person name="Wortman J."/>
            <person name="Nusbaum C."/>
            <person name="Birren B."/>
        </authorList>
    </citation>
    <scope>NUCLEOTIDE SEQUENCE [LARGE SCALE GENOMIC DNA]</scope>
    <source>
        <strain evidence="1 2">INRA-310</strain>
    </source>
</reference>
<dbReference type="AlphaFoldDB" id="W2PSU5"/>
<dbReference type="RefSeq" id="XP_008910943.1">
    <property type="nucleotide sequence ID" value="XM_008912695.1"/>
</dbReference>
<protein>
    <submittedName>
        <fullName evidence="1">Uncharacterized protein</fullName>
    </submittedName>
</protein>
<dbReference type="EMBL" id="KI669609">
    <property type="protein sequence ID" value="ETN03716.1"/>
    <property type="molecule type" value="Genomic_DNA"/>
</dbReference>
<dbReference type="Proteomes" id="UP000018817">
    <property type="component" value="Unassembled WGS sequence"/>
</dbReference>
<evidence type="ECO:0000313" key="1">
    <source>
        <dbReference type="EMBL" id="ETN03716.1"/>
    </source>
</evidence>
<accession>W2PSU5</accession>
<sequence length="50" mass="5403">MTKQLEASCRIAAALDWSCYSDSACLAFGLSFRHVANVSSGDVETLVSQY</sequence>
<reference evidence="2" key="1">
    <citation type="submission" date="2011-12" db="EMBL/GenBank/DDBJ databases">
        <authorList>
            <consortium name="The Broad Institute Genome Sequencing Platform"/>
            <person name="Russ C."/>
            <person name="Tyler B."/>
            <person name="Panabieres F."/>
            <person name="Shan W."/>
            <person name="Tripathy S."/>
            <person name="Grunwald N."/>
            <person name="Machado M."/>
            <person name="Young S.K."/>
            <person name="Zeng Q."/>
            <person name="Gargeya S."/>
            <person name="Fitzgerald M."/>
            <person name="Haas B."/>
            <person name="Abouelleil A."/>
            <person name="Alvarado L."/>
            <person name="Arachchi H.M."/>
            <person name="Berlin A."/>
            <person name="Chapman S.B."/>
            <person name="Gearin G."/>
            <person name="Goldberg J."/>
            <person name="Griggs A."/>
            <person name="Gujja S."/>
            <person name="Hansen M."/>
            <person name="Heiman D."/>
            <person name="Howarth C."/>
            <person name="Larimer J."/>
            <person name="Lui A."/>
            <person name="MacDonald P.J.P."/>
            <person name="McCowen C."/>
            <person name="Montmayeur A."/>
            <person name="Murphy C."/>
            <person name="Neiman D."/>
            <person name="Pearson M."/>
            <person name="Priest M."/>
            <person name="Roberts A."/>
            <person name="Saif S."/>
            <person name="Shea T."/>
            <person name="Sisk P."/>
            <person name="Stolte C."/>
            <person name="Sykes S."/>
            <person name="Wortman J."/>
            <person name="Nusbaum C."/>
            <person name="Birren B."/>
        </authorList>
    </citation>
    <scope>NUCLEOTIDE SEQUENCE [LARGE SCALE GENOMIC DNA]</scope>
    <source>
        <strain evidence="2">INRA-310</strain>
    </source>
</reference>
<name>W2PSU5_PHYN3</name>